<dbReference type="InterPro" id="IPR032633">
    <property type="entry name" value="ThiJ-like"/>
</dbReference>
<dbReference type="SUPFAM" id="SSF52317">
    <property type="entry name" value="Class I glutamine amidotransferase-like"/>
    <property type="match status" value="1"/>
</dbReference>
<dbReference type="Proteomes" id="UP001283341">
    <property type="component" value="Unassembled WGS sequence"/>
</dbReference>
<evidence type="ECO:0000313" key="4">
    <source>
        <dbReference type="Proteomes" id="UP001283341"/>
    </source>
</evidence>
<evidence type="ECO:0000313" key="3">
    <source>
        <dbReference type="EMBL" id="KAK3315728.1"/>
    </source>
</evidence>
<dbReference type="CDD" id="cd03141">
    <property type="entry name" value="GATase1_Hsp31_like"/>
    <property type="match status" value="1"/>
</dbReference>
<proteinExistence type="predicted"/>
<name>A0AAE0HZC7_9PEZI</name>
<sequence>MASKKVLIIMSDAASFPLYNVGAEGKTIQQPSGYFLMELAKPLSRLLEDGYEVTFASPEGKEPTPDPLSLSLAAFAGNFYERQRELDLIERMKRENGFSHPRKFSEISDAELATYAGVFIPGGHAPLSDLGDNPELGRILNHFHASQKPTAALCHGPYAFLSTKYAGDKEFAYKGYKLTSWSDAEEKFMETAVFRGEVTKVASALTEAGAEMVEGIATALGKITEDREVVTADNPMGADSLGRRFIEKMKGQ</sequence>
<dbReference type="PANTHER" id="PTHR48094">
    <property type="entry name" value="PROTEIN/NUCLEIC ACID DEGLYCASE DJ-1-RELATED"/>
    <property type="match status" value="1"/>
</dbReference>
<dbReference type="EMBL" id="JAUEDM010000005">
    <property type="protein sequence ID" value="KAK3315728.1"/>
    <property type="molecule type" value="Genomic_DNA"/>
</dbReference>
<evidence type="ECO:0000256" key="2">
    <source>
        <dbReference type="ARBA" id="ARBA00048082"/>
    </source>
</evidence>
<organism evidence="3 4">
    <name type="scientific">Apodospora peruviana</name>
    <dbReference type="NCBI Taxonomy" id="516989"/>
    <lineage>
        <taxon>Eukaryota</taxon>
        <taxon>Fungi</taxon>
        <taxon>Dikarya</taxon>
        <taxon>Ascomycota</taxon>
        <taxon>Pezizomycotina</taxon>
        <taxon>Sordariomycetes</taxon>
        <taxon>Sordariomycetidae</taxon>
        <taxon>Sordariales</taxon>
        <taxon>Lasiosphaeriaceae</taxon>
        <taxon>Apodospora</taxon>
    </lineage>
</organism>
<reference evidence="3" key="2">
    <citation type="submission" date="2023-06" db="EMBL/GenBank/DDBJ databases">
        <authorList>
            <consortium name="Lawrence Berkeley National Laboratory"/>
            <person name="Haridas S."/>
            <person name="Hensen N."/>
            <person name="Bonometti L."/>
            <person name="Westerberg I."/>
            <person name="Brannstrom I.O."/>
            <person name="Guillou S."/>
            <person name="Cros-Aarteil S."/>
            <person name="Calhoun S."/>
            <person name="Kuo A."/>
            <person name="Mondo S."/>
            <person name="Pangilinan J."/>
            <person name="Riley R."/>
            <person name="Labutti K."/>
            <person name="Andreopoulos B."/>
            <person name="Lipzen A."/>
            <person name="Chen C."/>
            <person name="Yanf M."/>
            <person name="Daum C."/>
            <person name="Ng V."/>
            <person name="Clum A."/>
            <person name="Steindorff A."/>
            <person name="Ohm R."/>
            <person name="Martin F."/>
            <person name="Silar P."/>
            <person name="Natvig D."/>
            <person name="Lalanne C."/>
            <person name="Gautier V."/>
            <person name="Ament-Velasquez S.L."/>
            <person name="Kruys A."/>
            <person name="Hutchinson M.I."/>
            <person name="Powell A.J."/>
            <person name="Barry K."/>
            <person name="Miller A.N."/>
            <person name="Grigoriev I.V."/>
            <person name="Debuchy R."/>
            <person name="Gladieux P."/>
            <person name="Thoren M.H."/>
            <person name="Johannesson H."/>
        </authorList>
    </citation>
    <scope>NUCLEOTIDE SEQUENCE</scope>
    <source>
        <strain evidence="3">CBS 118394</strain>
    </source>
</reference>
<dbReference type="AlphaFoldDB" id="A0AAE0HZC7"/>
<evidence type="ECO:0000256" key="1">
    <source>
        <dbReference type="ARBA" id="ARBA00013134"/>
    </source>
</evidence>
<dbReference type="InterPro" id="IPR050325">
    <property type="entry name" value="Prot/Nucl_acid_deglycase"/>
</dbReference>
<dbReference type="EC" id="4.2.1.130" evidence="1"/>
<comment type="catalytic activity">
    <reaction evidence="2">
        <text>methylglyoxal + H2O = (R)-lactate + H(+)</text>
        <dbReference type="Rhea" id="RHEA:27754"/>
        <dbReference type="ChEBI" id="CHEBI:15377"/>
        <dbReference type="ChEBI" id="CHEBI:15378"/>
        <dbReference type="ChEBI" id="CHEBI:16004"/>
        <dbReference type="ChEBI" id="CHEBI:17158"/>
        <dbReference type="EC" id="4.2.1.130"/>
    </reaction>
</comment>
<gene>
    <name evidence="3" type="ORF">B0H66DRAFT_559611</name>
</gene>
<accession>A0AAE0HZC7</accession>
<dbReference type="Pfam" id="PF17124">
    <property type="entry name" value="ThiJ_like"/>
    <property type="match status" value="1"/>
</dbReference>
<dbReference type="GO" id="GO:0019172">
    <property type="term" value="F:glyoxalase III activity"/>
    <property type="evidence" value="ECO:0007669"/>
    <property type="project" value="UniProtKB-EC"/>
</dbReference>
<reference evidence="3" key="1">
    <citation type="journal article" date="2023" name="Mol. Phylogenet. Evol.">
        <title>Genome-scale phylogeny and comparative genomics of the fungal order Sordariales.</title>
        <authorList>
            <person name="Hensen N."/>
            <person name="Bonometti L."/>
            <person name="Westerberg I."/>
            <person name="Brannstrom I.O."/>
            <person name="Guillou S."/>
            <person name="Cros-Aarteil S."/>
            <person name="Calhoun S."/>
            <person name="Haridas S."/>
            <person name="Kuo A."/>
            <person name="Mondo S."/>
            <person name="Pangilinan J."/>
            <person name="Riley R."/>
            <person name="LaButti K."/>
            <person name="Andreopoulos B."/>
            <person name="Lipzen A."/>
            <person name="Chen C."/>
            <person name="Yan M."/>
            <person name="Daum C."/>
            <person name="Ng V."/>
            <person name="Clum A."/>
            <person name="Steindorff A."/>
            <person name="Ohm R.A."/>
            <person name="Martin F."/>
            <person name="Silar P."/>
            <person name="Natvig D.O."/>
            <person name="Lalanne C."/>
            <person name="Gautier V."/>
            <person name="Ament-Velasquez S.L."/>
            <person name="Kruys A."/>
            <person name="Hutchinson M.I."/>
            <person name="Powell A.J."/>
            <person name="Barry K."/>
            <person name="Miller A.N."/>
            <person name="Grigoriev I.V."/>
            <person name="Debuchy R."/>
            <person name="Gladieux P."/>
            <person name="Hiltunen Thoren M."/>
            <person name="Johannesson H."/>
        </authorList>
    </citation>
    <scope>NUCLEOTIDE SEQUENCE</scope>
    <source>
        <strain evidence="3">CBS 118394</strain>
    </source>
</reference>
<dbReference type="PANTHER" id="PTHR48094:SF22">
    <property type="entry name" value="DJ-1_PFPI DOMAIN-CONTAINING PROTEIN"/>
    <property type="match status" value="1"/>
</dbReference>
<protein>
    <recommendedName>
        <fullName evidence="1">D-lactate dehydratase</fullName>
        <ecNumber evidence="1">4.2.1.130</ecNumber>
    </recommendedName>
</protein>
<comment type="caution">
    <text evidence="3">The sequence shown here is derived from an EMBL/GenBank/DDBJ whole genome shotgun (WGS) entry which is preliminary data.</text>
</comment>
<dbReference type="GO" id="GO:0019243">
    <property type="term" value="P:methylglyoxal catabolic process to D-lactate via S-lactoyl-glutathione"/>
    <property type="evidence" value="ECO:0007669"/>
    <property type="project" value="TreeGrafter"/>
</dbReference>
<dbReference type="GO" id="GO:0005737">
    <property type="term" value="C:cytoplasm"/>
    <property type="evidence" value="ECO:0007669"/>
    <property type="project" value="TreeGrafter"/>
</dbReference>
<dbReference type="InterPro" id="IPR029062">
    <property type="entry name" value="Class_I_gatase-like"/>
</dbReference>
<dbReference type="Gene3D" id="3.40.50.880">
    <property type="match status" value="1"/>
</dbReference>
<keyword evidence="4" id="KW-1185">Reference proteome</keyword>